<dbReference type="PANTHER" id="PTHR11819">
    <property type="entry name" value="SOLUTE CARRIER FAMILY 5"/>
    <property type="match status" value="1"/>
</dbReference>
<name>A6WED3_KINRD</name>
<sequence>MSAALATAVAAEPTLRIDAHLVDYLLVGFYFLVVLGIGLIARRNVSSSLDFLLSGRSLPAWVTGLAFVSANLGATELLGQAANGAQFGEQAFHYYWIGAIPAMVFLALVMMPFYYGSKVRSVPEFLGRRFDAKTQRLQGLLFAIASVLLAGVNLYAMAIVVNALLGWPTWLAIVVAGVIVLAYTFLGGLSAAIYNEVLQFFVIVVTMVPITIVGLHRVGGWDGLVGRLTDQGSENMLQAFPAQDLTGIGSAIGSTFGVVLGLGFVTSFGYWTTNFTEVQRAFSARNAAAAQRTPLIAAIPKVLIALVIIIPGMIAAVLIPGIESLKKGLPSDVTYNDAVPLLLRELLPNGFLGVALAGLLAAFMAGMAANVSSFNTVFTYDLWQDWLRPGRDDRYYLNVGRTVTVVGTVLAIGTAFIAAGFTNIMDYIQTLFSFFNVPLFAVFAFGLFWKKLTGTGGFWGLLSGTLSAVLVFVLNQVGVLDLSGQGSSFLGGGVATVVAVLVGWLISRAGTPKPEADLAGLVWSLTPASVRAVPREAGWYRSPTVLSVIVLVLAVGGYVLFAIV</sequence>
<accession>A6WED3</accession>
<dbReference type="PROSITE" id="PS50283">
    <property type="entry name" value="NA_SOLUT_SYMP_3"/>
    <property type="match status" value="1"/>
</dbReference>
<proteinExistence type="inferred from homology"/>
<keyword evidence="5 7" id="KW-0472">Membrane</keyword>
<reference evidence="9" key="1">
    <citation type="journal article" date="2008" name="PLoS ONE">
        <title>Survival in nuclear waste, extreme resistance, and potential applications gleaned from the genome sequence of Kineococcus radiotolerans SRS30216.</title>
        <authorList>
            <person name="Bagwell C.E."/>
            <person name="Bhat S."/>
            <person name="Hawkins G.M."/>
            <person name="Smith B.W."/>
            <person name="Biswas T."/>
            <person name="Hoover T.R."/>
            <person name="Saunders E."/>
            <person name="Han C.S."/>
            <person name="Tsodikov O.V."/>
            <person name="Shimkets L.J."/>
        </authorList>
    </citation>
    <scope>NUCLEOTIDE SEQUENCE [LARGE SCALE GENOMIC DNA]</scope>
    <source>
        <strain evidence="9">ATCC BAA-149 / DSM 14245 / SRS30216</strain>
    </source>
</reference>
<evidence type="ECO:0000313" key="9">
    <source>
        <dbReference type="Proteomes" id="UP000001116"/>
    </source>
</evidence>
<dbReference type="GO" id="GO:0005886">
    <property type="term" value="C:plasma membrane"/>
    <property type="evidence" value="ECO:0007669"/>
    <property type="project" value="TreeGrafter"/>
</dbReference>
<evidence type="ECO:0000256" key="7">
    <source>
        <dbReference type="SAM" id="Phobius"/>
    </source>
</evidence>
<evidence type="ECO:0000256" key="6">
    <source>
        <dbReference type="RuleBase" id="RU362091"/>
    </source>
</evidence>
<feature type="transmembrane region" description="Helical" evidence="7">
    <location>
        <begin position="302"/>
        <end position="322"/>
    </location>
</feature>
<dbReference type="HOGENOM" id="CLU_018808_9_3_11"/>
<dbReference type="KEGG" id="kra:Krad_3709"/>
<dbReference type="Proteomes" id="UP000001116">
    <property type="component" value="Chromosome"/>
</dbReference>
<protein>
    <submittedName>
        <fullName evidence="8">SSS sodium solute transporter superfamily</fullName>
    </submittedName>
</protein>
<feature type="transmembrane region" description="Helical" evidence="7">
    <location>
        <begin position="399"/>
        <end position="421"/>
    </location>
</feature>
<comment type="similarity">
    <text evidence="2 6">Belongs to the sodium:solute symporter (SSF) (TC 2.A.21) family.</text>
</comment>
<feature type="transmembrane region" description="Helical" evidence="7">
    <location>
        <begin position="198"/>
        <end position="218"/>
    </location>
</feature>
<dbReference type="EMBL" id="CP000750">
    <property type="protein sequence ID" value="ABS05172.1"/>
    <property type="molecule type" value="Genomic_DNA"/>
</dbReference>
<comment type="subcellular location">
    <subcellularLocation>
        <location evidence="1">Membrane</location>
        <topology evidence="1">Multi-pass membrane protein</topology>
    </subcellularLocation>
</comment>
<evidence type="ECO:0000256" key="4">
    <source>
        <dbReference type="ARBA" id="ARBA00022989"/>
    </source>
</evidence>
<dbReference type="PANTHER" id="PTHR11819:SF195">
    <property type="entry name" value="SODIUM_GLUCOSE COTRANSPORTER 4"/>
    <property type="match status" value="1"/>
</dbReference>
<dbReference type="Pfam" id="PF00474">
    <property type="entry name" value="SSF"/>
    <property type="match status" value="1"/>
</dbReference>
<feature type="transmembrane region" description="Helical" evidence="7">
    <location>
        <begin position="427"/>
        <end position="449"/>
    </location>
</feature>
<dbReference type="CDD" id="cd11478">
    <property type="entry name" value="SLC5sbd_u2"/>
    <property type="match status" value="1"/>
</dbReference>
<dbReference type="NCBIfam" id="TIGR00813">
    <property type="entry name" value="sss"/>
    <property type="match status" value="1"/>
</dbReference>
<keyword evidence="4 7" id="KW-1133">Transmembrane helix</keyword>
<evidence type="ECO:0000256" key="2">
    <source>
        <dbReference type="ARBA" id="ARBA00006434"/>
    </source>
</evidence>
<dbReference type="InterPro" id="IPR001734">
    <property type="entry name" value="Na/solute_symporter"/>
</dbReference>
<keyword evidence="3 7" id="KW-0812">Transmembrane</keyword>
<dbReference type="AlphaFoldDB" id="A6WED3"/>
<organism evidence="8 9">
    <name type="scientific">Kineococcus radiotolerans (strain ATCC BAA-149 / DSM 14245 / SRS30216)</name>
    <dbReference type="NCBI Taxonomy" id="266940"/>
    <lineage>
        <taxon>Bacteria</taxon>
        <taxon>Bacillati</taxon>
        <taxon>Actinomycetota</taxon>
        <taxon>Actinomycetes</taxon>
        <taxon>Kineosporiales</taxon>
        <taxon>Kineosporiaceae</taxon>
        <taxon>Kineococcus</taxon>
    </lineage>
</organism>
<evidence type="ECO:0000256" key="5">
    <source>
        <dbReference type="ARBA" id="ARBA00023136"/>
    </source>
</evidence>
<feature type="transmembrane region" description="Helical" evidence="7">
    <location>
        <begin position="486"/>
        <end position="506"/>
    </location>
</feature>
<keyword evidence="9" id="KW-1185">Reference proteome</keyword>
<feature type="transmembrane region" description="Helical" evidence="7">
    <location>
        <begin position="351"/>
        <end position="378"/>
    </location>
</feature>
<dbReference type="STRING" id="266940.Krad_3709"/>
<evidence type="ECO:0000313" key="8">
    <source>
        <dbReference type="EMBL" id="ABS05172.1"/>
    </source>
</evidence>
<dbReference type="eggNOG" id="COG0591">
    <property type="taxonomic scope" value="Bacteria"/>
</dbReference>
<evidence type="ECO:0000256" key="3">
    <source>
        <dbReference type="ARBA" id="ARBA00022692"/>
    </source>
</evidence>
<dbReference type="GO" id="GO:0005412">
    <property type="term" value="F:D-glucose:sodium symporter activity"/>
    <property type="evidence" value="ECO:0007669"/>
    <property type="project" value="TreeGrafter"/>
</dbReference>
<dbReference type="InterPro" id="IPR038377">
    <property type="entry name" value="Na/Glc_symporter_sf"/>
</dbReference>
<evidence type="ECO:0000256" key="1">
    <source>
        <dbReference type="ARBA" id="ARBA00004141"/>
    </source>
</evidence>
<feature type="transmembrane region" description="Helical" evidence="7">
    <location>
        <begin position="545"/>
        <end position="563"/>
    </location>
</feature>
<dbReference type="Gene3D" id="1.20.1730.10">
    <property type="entry name" value="Sodium/glucose cotransporter"/>
    <property type="match status" value="1"/>
</dbReference>
<feature type="transmembrane region" description="Helical" evidence="7">
    <location>
        <begin position="137"/>
        <end position="161"/>
    </location>
</feature>
<dbReference type="RefSeq" id="WP_012086549.1">
    <property type="nucleotide sequence ID" value="NC_009664.2"/>
</dbReference>
<feature type="transmembrane region" description="Helical" evidence="7">
    <location>
        <begin position="245"/>
        <end position="271"/>
    </location>
</feature>
<feature type="transmembrane region" description="Helical" evidence="7">
    <location>
        <begin position="26"/>
        <end position="45"/>
    </location>
</feature>
<gene>
    <name evidence="8" type="ordered locus">Krad_3709</name>
</gene>
<feature type="transmembrane region" description="Helical" evidence="7">
    <location>
        <begin position="57"/>
        <end position="74"/>
    </location>
</feature>
<feature type="transmembrane region" description="Helical" evidence="7">
    <location>
        <begin position="456"/>
        <end position="474"/>
    </location>
</feature>
<feature type="transmembrane region" description="Helical" evidence="7">
    <location>
        <begin position="167"/>
        <end position="186"/>
    </location>
</feature>
<feature type="transmembrane region" description="Helical" evidence="7">
    <location>
        <begin position="94"/>
        <end position="116"/>
    </location>
</feature>